<keyword evidence="5" id="KW-1185">Reference proteome</keyword>
<dbReference type="EMBL" id="MUHG01000018">
    <property type="protein sequence ID" value="OXB19510.1"/>
    <property type="molecule type" value="Genomic_DNA"/>
</dbReference>
<keyword evidence="1" id="KW-0812">Transmembrane</keyword>
<reference evidence="4" key="2">
    <citation type="submission" date="2016-09" db="EMBL/GenBank/DDBJ databases">
        <authorList>
            <person name="Chen S."/>
            <person name="Walker E."/>
        </authorList>
    </citation>
    <scope>NUCLEOTIDE SEQUENCE [LARGE SCALE GENOMIC DNA]</scope>
    <source>
        <strain evidence="4">MSU</strain>
    </source>
</reference>
<evidence type="ECO:0000313" key="2">
    <source>
        <dbReference type="EMBL" id="OHT44356.1"/>
    </source>
</evidence>
<reference evidence="2" key="1">
    <citation type="submission" date="2016-09" db="EMBL/GenBank/DDBJ databases">
        <authorList>
            <person name="Capua I."/>
            <person name="De Benedictis P."/>
            <person name="Joannis T."/>
            <person name="Lombin L.H."/>
            <person name="Cattoli G."/>
        </authorList>
    </citation>
    <scope>NUCLEOTIDE SEQUENCE [LARGE SCALE GENOMIC DNA]</scope>
    <source>
        <strain evidence="2">MSU</strain>
    </source>
</reference>
<keyword evidence="1" id="KW-0472">Membrane</keyword>
<dbReference type="OrthoDB" id="964284at2"/>
<reference evidence="3 5" key="3">
    <citation type="submission" date="2016-11" db="EMBL/GenBank/DDBJ databases">
        <title>Whole genomes of Flavobacteriaceae.</title>
        <authorList>
            <person name="Stine C."/>
            <person name="Li C."/>
            <person name="Tadesse D."/>
        </authorList>
    </citation>
    <scope>NUCLEOTIDE SEQUENCE [LARGE SCALE GENOMIC DNA]</scope>
    <source>
        <strain evidence="3 5">ATCC BAA-2541</strain>
    </source>
</reference>
<feature type="transmembrane region" description="Helical" evidence="1">
    <location>
        <begin position="40"/>
        <end position="60"/>
    </location>
</feature>
<dbReference type="AlphaFoldDB" id="A0A1S1J5A0"/>
<keyword evidence="1" id="KW-1133">Transmembrane helix</keyword>
<evidence type="ECO:0000313" key="3">
    <source>
        <dbReference type="EMBL" id="OXB19510.1"/>
    </source>
</evidence>
<sequence>MNFFKIKTSWSNAEFIGIKLCIASAYVLIGSYFHDFFKNYYFPILVLFAITAIWFVLKWLKKMKHEKSKS</sequence>
<dbReference type="Proteomes" id="UP000180252">
    <property type="component" value="Unassembled WGS sequence"/>
</dbReference>
<organism evidence="2 4">
    <name type="scientific">Flavobacterium tructae</name>
    <dbReference type="NCBI Taxonomy" id="1114873"/>
    <lineage>
        <taxon>Bacteria</taxon>
        <taxon>Pseudomonadati</taxon>
        <taxon>Bacteroidota</taxon>
        <taxon>Flavobacteriia</taxon>
        <taxon>Flavobacteriales</taxon>
        <taxon>Flavobacteriaceae</taxon>
        <taxon>Flavobacterium</taxon>
    </lineage>
</organism>
<evidence type="ECO:0000313" key="4">
    <source>
        <dbReference type="Proteomes" id="UP000180252"/>
    </source>
</evidence>
<gene>
    <name evidence="3" type="ORF">B0A71_13320</name>
    <name evidence="2" type="ORF">BHE19_11555</name>
</gene>
<evidence type="ECO:0000313" key="5">
    <source>
        <dbReference type="Proteomes" id="UP000198319"/>
    </source>
</evidence>
<dbReference type="STRING" id="1278819.BHE19_11555"/>
<comment type="caution">
    <text evidence="2">The sequence shown here is derived from an EMBL/GenBank/DDBJ whole genome shotgun (WGS) entry which is preliminary data.</text>
</comment>
<evidence type="ECO:0000256" key="1">
    <source>
        <dbReference type="SAM" id="Phobius"/>
    </source>
</evidence>
<accession>A0A1S1J5A0</accession>
<dbReference type="RefSeq" id="WP_070907596.1">
    <property type="nucleotide sequence ID" value="NZ_MIKE01000024.1"/>
</dbReference>
<dbReference type="Proteomes" id="UP000198319">
    <property type="component" value="Unassembled WGS sequence"/>
</dbReference>
<name>A0A1S1J5A0_9FLAO</name>
<protein>
    <submittedName>
        <fullName evidence="2">Uncharacterized protein</fullName>
    </submittedName>
</protein>
<feature type="transmembrane region" description="Helical" evidence="1">
    <location>
        <begin position="12"/>
        <end position="34"/>
    </location>
</feature>
<dbReference type="EMBL" id="MIKE01000024">
    <property type="protein sequence ID" value="OHT44356.1"/>
    <property type="molecule type" value="Genomic_DNA"/>
</dbReference>
<proteinExistence type="predicted"/>